<protein>
    <submittedName>
        <fullName evidence="1">Alpha beta-hydrolase</fullName>
    </submittedName>
</protein>
<reference evidence="1" key="1">
    <citation type="journal article" date="2021" name="New Phytol.">
        <title>Evolutionary innovations through gain and loss of genes in the ectomycorrhizal Boletales.</title>
        <authorList>
            <person name="Wu G."/>
            <person name="Miyauchi S."/>
            <person name="Morin E."/>
            <person name="Kuo A."/>
            <person name="Drula E."/>
            <person name="Varga T."/>
            <person name="Kohler A."/>
            <person name="Feng B."/>
            <person name="Cao Y."/>
            <person name="Lipzen A."/>
            <person name="Daum C."/>
            <person name="Hundley H."/>
            <person name="Pangilinan J."/>
            <person name="Johnson J."/>
            <person name="Barry K."/>
            <person name="LaButti K."/>
            <person name="Ng V."/>
            <person name="Ahrendt S."/>
            <person name="Min B."/>
            <person name="Choi I.G."/>
            <person name="Park H."/>
            <person name="Plett J.M."/>
            <person name="Magnuson J."/>
            <person name="Spatafora J.W."/>
            <person name="Nagy L.G."/>
            <person name="Henrissat B."/>
            <person name="Grigoriev I.V."/>
            <person name="Yang Z.L."/>
            <person name="Xu J."/>
            <person name="Martin F.M."/>
        </authorList>
    </citation>
    <scope>NUCLEOTIDE SEQUENCE</scope>
    <source>
        <strain evidence="1">ATCC 28755</strain>
    </source>
</reference>
<comment type="caution">
    <text evidence="1">The sequence shown here is derived from an EMBL/GenBank/DDBJ whole genome shotgun (WGS) entry which is preliminary data.</text>
</comment>
<gene>
    <name evidence="1" type="ORF">BJ138DRAFT_1150907</name>
</gene>
<sequence length="306" mass="34477">MRPQIRPLSQFWSNTLKAPRNQAVNRWPRCLSSNANHVELAHDEFLPSDGNRTDRPLIILHGFFGSKRNWQSLSKAFMRDLGRPVYTLDLRNHGSSPHVRPMTYSHMASDILSFCQERSLTNVALMGHSMGGKVAMSLALNPELPSGLLADLIVSDIAPVRASIAADTVRHIEAMERIEASGVSTRKEADSILAEYEADASVRAFLLTNVDGTSKSSHLKFKIPLDILKEGRPEIESFPYAPGERTWEGHTLFVKGSKSKFINHKNIPLIRQFFPSALLEELDTNHWVHAEKPNEYRNLITDFITQ</sequence>
<keyword evidence="2" id="KW-1185">Reference proteome</keyword>
<evidence type="ECO:0000313" key="1">
    <source>
        <dbReference type="EMBL" id="KAH7911366.1"/>
    </source>
</evidence>
<evidence type="ECO:0000313" key="2">
    <source>
        <dbReference type="Proteomes" id="UP000790377"/>
    </source>
</evidence>
<organism evidence="1 2">
    <name type="scientific">Hygrophoropsis aurantiaca</name>
    <dbReference type="NCBI Taxonomy" id="72124"/>
    <lineage>
        <taxon>Eukaryota</taxon>
        <taxon>Fungi</taxon>
        <taxon>Dikarya</taxon>
        <taxon>Basidiomycota</taxon>
        <taxon>Agaricomycotina</taxon>
        <taxon>Agaricomycetes</taxon>
        <taxon>Agaricomycetidae</taxon>
        <taxon>Boletales</taxon>
        <taxon>Coniophorineae</taxon>
        <taxon>Hygrophoropsidaceae</taxon>
        <taxon>Hygrophoropsis</taxon>
    </lineage>
</organism>
<dbReference type="Proteomes" id="UP000790377">
    <property type="component" value="Unassembled WGS sequence"/>
</dbReference>
<proteinExistence type="predicted"/>
<name>A0ACB8ADS7_9AGAM</name>
<accession>A0ACB8ADS7</accession>
<dbReference type="EMBL" id="MU267681">
    <property type="protein sequence ID" value="KAH7911366.1"/>
    <property type="molecule type" value="Genomic_DNA"/>
</dbReference>